<name>A0A8R7R7G7_TRIUA</name>
<accession>A0A8R7R7G7</accession>
<feature type="signal peptide" evidence="1">
    <location>
        <begin position="1"/>
        <end position="26"/>
    </location>
</feature>
<sequence>MAIAGLPNSAVSPTVLVAPLFAGALAAVLDISSLGSSCLVDIHMYGDAGCPSILQRTISSSSNVRTRGGRQGSLSASSLNLRASDWSDDLQHVRRRTKEFC</sequence>
<keyword evidence="3" id="KW-1185">Reference proteome</keyword>
<dbReference type="AlphaFoldDB" id="A0A8R7R7G7"/>
<evidence type="ECO:0000313" key="2">
    <source>
        <dbReference type="EnsemblPlants" id="TuG1812G0700005097.01.T01"/>
    </source>
</evidence>
<protein>
    <recommendedName>
        <fullName evidence="4">Secreted protein</fullName>
    </recommendedName>
</protein>
<dbReference type="Gramene" id="TuG1812G0700005097.01.T01">
    <property type="protein sequence ID" value="TuG1812G0700005097.01.T01"/>
    <property type="gene ID" value="TuG1812G0700005097.01"/>
</dbReference>
<evidence type="ECO:0000313" key="3">
    <source>
        <dbReference type="Proteomes" id="UP000015106"/>
    </source>
</evidence>
<reference evidence="2" key="3">
    <citation type="submission" date="2022-06" db="UniProtKB">
        <authorList>
            <consortium name="EnsemblPlants"/>
        </authorList>
    </citation>
    <scope>IDENTIFICATION</scope>
</reference>
<dbReference type="EnsemblPlants" id="TuG1812G0700005097.01.T01">
    <property type="protein sequence ID" value="TuG1812G0700005097.01.T01"/>
    <property type="gene ID" value="TuG1812G0700005097.01"/>
</dbReference>
<reference evidence="3" key="1">
    <citation type="journal article" date="2013" name="Nature">
        <title>Draft genome of the wheat A-genome progenitor Triticum urartu.</title>
        <authorList>
            <person name="Ling H.Q."/>
            <person name="Zhao S."/>
            <person name="Liu D."/>
            <person name="Wang J."/>
            <person name="Sun H."/>
            <person name="Zhang C."/>
            <person name="Fan H."/>
            <person name="Li D."/>
            <person name="Dong L."/>
            <person name="Tao Y."/>
            <person name="Gao C."/>
            <person name="Wu H."/>
            <person name="Li Y."/>
            <person name="Cui Y."/>
            <person name="Guo X."/>
            <person name="Zheng S."/>
            <person name="Wang B."/>
            <person name="Yu K."/>
            <person name="Liang Q."/>
            <person name="Yang W."/>
            <person name="Lou X."/>
            <person name="Chen J."/>
            <person name="Feng M."/>
            <person name="Jian J."/>
            <person name="Zhang X."/>
            <person name="Luo G."/>
            <person name="Jiang Y."/>
            <person name="Liu J."/>
            <person name="Wang Z."/>
            <person name="Sha Y."/>
            <person name="Zhang B."/>
            <person name="Wu H."/>
            <person name="Tang D."/>
            <person name="Shen Q."/>
            <person name="Xue P."/>
            <person name="Zou S."/>
            <person name="Wang X."/>
            <person name="Liu X."/>
            <person name="Wang F."/>
            <person name="Yang Y."/>
            <person name="An X."/>
            <person name="Dong Z."/>
            <person name="Zhang K."/>
            <person name="Zhang X."/>
            <person name="Luo M.C."/>
            <person name="Dvorak J."/>
            <person name="Tong Y."/>
            <person name="Wang J."/>
            <person name="Yang H."/>
            <person name="Li Z."/>
            <person name="Wang D."/>
            <person name="Zhang A."/>
            <person name="Wang J."/>
        </authorList>
    </citation>
    <scope>NUCLEOTIDE SEQUENCE</scope>
    <source>
        <strain evidence="3">cv. G1812</strain>
    </source>
</reference>
<feature type="chain" id="PRO_5035914648" description="Secreted protein" evidence="1">
    <location>
        <begin position="27"/>
        <end position="101"/>
    </location>
</feature>
<proteinExistence type="predicted"/>
<reference evidence="2" key="2">
    <citation type="submission" date="2018-03" db="EMBL/GenBank/DDBJ databases">
        <title>The Triticum urartu genome reveals the dynamic nature of wheat genome evolution.</title>
        <authorList>
            <person name="Ling H."/>
            <person name="Ma B."/>
            <person name="Shi X."/>
            <person name="Liu H."/>
            <person name="Dong L."/>
            <person name="Sun H."/>
            <person name="Cao Y."/>
            <person name="Gao Q."/>
            <person name="Zheng S."/>
            <person name="Li Y."/>
            <person name="Yu Y."/>
            <person name="Du H."/>
            <person name="Qi M."/>
            <person name="Li Y."/>
            <person name="Yu H."/>
            <person name="Cui Y."/>
            <person name="Wang N."/>
            <person name="Chen C."/>
            <person name="Wu H."/>
            <person name="Zhao Y."/>
            <person name="Zhang J."/>
            <person name="Li Y."/>
            <person name="Zhou W."/>
            <person name="Zhang B."/>
            <person name="Hu W."/>
            <person name="Eijk M."/>
            <person name="Tang J."/>
            <person name="Witsenboer H."/>
            <person name="Zhao S."/>
            <person name="Li Z."/>
            <person name="Zhang A."/>
            <person name="Wang D."/>
            <person name="Liang C."/>
        </authorList>
    </citation>
    <scope>NUCLEOTIDE SEQUENCE [LARGE SCALE GENOMIC DNA]</scope>
    <source>
        <strain evidence="2">cv. G1812</strain>
    </source>
</reference>
<evidence type="ECO:0000256" key="1">
    <source>
        <dbReference type="SAM" id="SignalP"/>
    </source>
</evidence>
<evidence type="ECO:0008006" key="4">
    <source>
        <dbReference type="Google" id="ProtNLM"/>
    </source>
</evidence>
<keyword evidence="1" id="KW-0732">Signal</keyword>
<dbReference type="Proteomes" id="UP000015106">
    <property type="component" value="Chromosome 7"/>
</dbReference>
<organism evidence="2 3">
    <name type="scientific">Triticum urartu</name>
    <name type="common">Red wild einkorn</name>
    <name type="synonym">Crithodium urartu</name>
    <dbReference type="NCBI Taxonomy" id="4572"/>
    <lineage>
        <taxon>Eukaryota</taxon>
        <taxon>Viridiplantae</taxon>
        <taxon>Streptophyta</taxon>
        <taxon>Embryophyta</taxon>
        <taxon>Tracheophyta</taxon>
        <taxon>Spermatophyta</taxon>
        <taxon>Magnoliopsida</taxon>
        <taxon>Liliopsida</taxon>
        <taxon>Poales</taxon>
        <taxon>Poaceae</taxon>
        <taxon>BOP clade</taxon>
        <taxon>Pooideae</taxon>
        <taxon>Triticodae</taxon>
        <taxon>Triticeae</taxon>
        <taxon>Triticinae</taxon>
        <taxon>Triticum</taxon>
    </lineage>
</organism>